<comment type="caution">
    <text evidence="1">The sequence shown here is derived from an EMBL/GenBank/DDBJ whole genome shotgun (WGS) entry which is preliminary data.</text>
</comment>
<accession>A0A2I0H5D1</accession>
<evidence type="ECO:0000313" key="2">
    <source>
        <dbReference type="Proteomes" id="UP000233551"/>
    </source>
</evidence>
<organism evidence="1 2">
    <name type="scientific">Punica granatum</name>
    <name type="common">Pomegranate</name>
    <dbReference type="NCBI Taxonomy" id="22663"/>
    <lineage>
        <taxon>Eukaryota</taxon>
        <taxon>Viridiplantae</taxon>
        <taxon>Streptophyta</taxon>
        <taxon>Embryophyta</taxon>
        <taxon>Tracheophyta</taxon>
        <taxon>Spermatophyta</taxon>
        <taxon>Magnoliopsida</taxon>
        <taxon>eudicotyledons</taxon>
        <taxon>Gunneridae</taxon>
        <taxon>Pentapetalae</taxon>
        <taxon>rosids</taxon>
        <taxon>malvids</taxon>
        <taxon>Myrtales</taxon>
        <taxon>Lythraceae</taxon>
        <taxon>Punica</taxon>
    </lineage>
</organism>
<name>A0A2I0H5D1_PUNGR</name>
<reference evidence="1 2" key="1">
    <citation type="submission" date="2017-11" db="EMBL/GenBank/DDBJ databases">
        <title>De-novo sequencing of pomegranate (Punica granatum L.) genome.</title>
        <authorList>
            <person name="Akparov Z."/>
            <person name="Amiraslanov A."/>
            <person name="Hajiyeva S."/>
            <person name="Abbasov M."/>
            <person name="Kaur K."/>
            <person name="Hamwieh A."/>
            <person name="Solovyev V."/>
            <person name="Salamov A."/>
            <person name="Braich B."/>
            <person name="Kosarev P."/>
            <person name="Mahmoud A."/>
            <person name="Hajiyev E."/>
            <person name="Babayeva S."/>
            <person name="Izzatullayeva V."/>
            <person name="Mammadov A."/>
            <person name="Mammadov A."/>
            <person name="Sharifova S."/>
            <person name="Ojaghi J."/>
            <person name="Eynullazada K."/>
            <person name="Bayramov B."/>
            <person name="Abdulazimova A."/>
            <person name="Shahmuradov I."/>
        </authorList>
    </citation>
    <scope>NUCLEOTIDE SEQUENCE [LARGE SCALE GENOMIC DNA]</scope>
    <source>
        <strain evidence="2">cv. AG2017</strain>
        <tissue evidence="1">Leaf</tissue>
    </source>
</reference>
<dbReference type="Proteomes" id="UP000233551">
    <property type="component" value="Unassembled WGS sequence"/>
</dbReference>
<proteinExistence type="predicted"/>
<evidence type="ECO:0000313" key="1">
    <source>
        <dbReference type="EMBL" id="PKH99087.1"/>
    </source>
</evidence>
<dbReference type="AlphaFoldDB" id="A0A2I0H5D1"/>
<gene>
    <name evidence="1" type="ORF">CRG98_049675</name>
</gene>
<keyword evidence="2" id="KW-1185">Reference proteome</keyword>
<protein>
    <submittedName>
        <fullName evidence="1">Uncharacterized protein</fullName>
    </submittedName>
</protein>
<sequence>MRFEAEKFDGMNNIELCRIEMKALMVEHDLEGVLEGESKPPATLSSNEKIMMGLTNINIKIRDEDQALLMLSILSESHERFVITKLHGRTRITFKTSR</sequence>
<dbReference type="EMBL" id="PGOL01041875">
    <property type="protein sequence ID" value="PKH99087.1"/>
    <property type="molecule type" value="Genomic_DNA"/>
</dbReference>